<dbReference type="Pfam" id="PF01161">
    <property type="entry name" value="PBP"/>
    <property type="match status" value="1"/>
</dbReference>
<dbReference type="EMBL" id="BCMY01000010">
    <property type="protein sequence ID" value="GAQ43684.1"/>
    <property type="molecule type" value="Genomic_DNA"/>
</dbReference>
<dbReference type="OMA" id="CEDLDPP"/>
<dbReference type="VEuPathDB" id="FungiDB:M747DRAFT_299000"/>
<dbReference type="AlphaFoldDB" id="A0A100IM21"/>
<dbReference type="Gene3D" id="3.90.280.10">
    <property type="entry name" value="PEBP-like"/>
    <property type="match status" value="1"/>
</dbReference>
<feature type="chain" id="PRO_5007087556" evidence="1">
    <location>
        <begin position="23"/>
        <end position="211"/>
    </location>
</feature>
<dbReference type="VEuPathDB" id="FungiDB:ATCC64974_10120"/>
<dbReference type="OrthoDB" id="10251855at2759"/>
<name>A0A100IM21_ASPNG</name>
<evidence type="ECO:0000256" key="1">
    <source>
        <dbReference type="SAM" id="SignalP"/>
    </source>
</evidence>
<dbReference type="PaxDb" id="5061-CADANGAP00007758"/>
<evidence type="ECO:0000313" key="2">
    <source>
        <dbReference type="EMBL" id="GAQ43684.1"/>
    </source>
</evidence>
<dbReference type="VEuPathDB" id="FungiDB:ASPNIDRAFT2_43321"/>
<dbReference type="SUPFAM" id="SSF49777">
    <property type="entry name" value="PEBP-like"/>
    <property type="match status" value="1"/>
</dbReference>
<dbReference type="InterPro" id="IPR008914">
    <property type="entry name" value="PEBP"/>
</dbReference>
<comment type="caution">
    <text evidence="2">The sequence shown here is derived from an EMBL/GenBank/DDBJ whole genome shotgun (WGS) entry which is preliminary data.</text>
</comment>
<dbReference type="InterPro" id="IPR049556">
    <property type="entry name" value="PhiB"/>
</dbReference>
<dbReference type="VEuPathDB" id="FungiDB:An09g03620"/>
<gene>
    <name evidence="2" type="ORF">ABL_06345</name>
</gene>
<feature type="signal peptide" evidence="1">
    <location>
        <begin position="1"/>
        <end position="22"/>
    </location>
</feature>
<dbReference type="CDD" id="cd00457">
    <property type="entry name" value="PEBP"/>
    <property type="match status" value="1"/>
</dbReference>
<sequence length="211" mass="23810">MFSVLFLYLQLLLFKMLYYVRGHDKNLITKSAAFAHLPEPNMKLEAPECGLPGCSLLDHHTYLDVEKGGRLPNLRWTMPRCGEAREFVLICEDPDVPIPSMVFVHGLFFEIPPTCFVAYDDDVDMNPNMPGRITLAGWRYVPNLLGSSYIGASPPYGHGYHRYIFTIVALSEPLDIAQPDKATVSVIKEAMAGKVIGWGEWLGTYQRTMPR</sequence>
<dbReference type="PANTHER" id="PTHR30289:SF13">
    <property type="entry name" value="PEBP-LIKE PROTEIN"/>
    <property type="match status" value="1"/>
</dbReference>
<proteinExistence type="predicted"/>
<dbReference type="InterPro" id="IPR036610">
    <property type="entry name" value="PEBP-like_sf"/>
</dbReference>
<evidence type="ECO:0000313" key="3">
    <source>
        <dbReference type="Proteomes" id="UP000068243"/>
    </source>
</evidence>
<organism evidence="2 3">
    <name type="scientific">Aspergillus niger</name>
    <dbReference type="NCBI Taxonomy" id="5061"/>
    <lineage>
        <taxon>Eukaryota</taxon>
        <taxon>Fungi</taxon>
        <taxon>Dikarya</taxon>
        <taxon>Ascomycota</taxon>
        <taxon>Pezizomycotina</taxon>
        <taxon>Eurotiomycetes</taxon>
        <taxon>Eurotiomycetidae</taxon>
        <taxon>Eurotiales</taxon>
        <taxon>Aspergillaceae</taxon>
        <taxon>Aspergillus</taxon>
        <taxon>Aspergillus subgen. Circumdati</taxon>
    </lineage>
</organism>
<protein>
    <submittedName>
        <fullName evidence="2">Aconitase</fullName>
    </submittedName>
</protein>
<keyword evidence="1" id="KW-0732">Signal</keyword>
<accession>A0A100IM21</accession>
<dbReference type="Proteomes" id="UP000068243">
    <property type="component" value="Unassembled WGS sequence"/>
</dbReference>
<reference evidence="3" key="1">
    <citation type="journal article" date="2016" name="Genome Announc.">
        <title>Draft genome sequence of Aspergillus niger strain An76.</title>
        <authorList>
            <person name="Gong W."/>
            <person name="Cheng Z."/>
            <person name="Zhang H."/>
            <person name="Liu L."/>
            <person name="Gao P."/>
            <person name="Wang L."/>
        </authorList>
    </citation>
    <scope>NUCLEOTIDE SEQUENCE [LARGE SCALE GENOMIC DNA]</scope>
    <source>
        <strain evidence="3">An76</strain>
    </source>
</reference>
<dbReference type="PANTHER" id="PTHR30289">
    <property type="entry name" value="UNCHARACTERIZED PROTEIN YBCL-RELATED"/>
    <property type="match status" value="1"/>
</dbReference>